<sequence length="160" mass="17193">MDYATPLQFTSTATSEAVGLSSAGNAGSSSALDGTGNKQLSTAFGKGIPGEHAELTRNVENQDGHAKSTPENCSKEYPQIMKLAAAVCAKNEDENPVILSAVSGITLKEYIERDLKVGNNVTEEEYKSSWLNVNKSLDDLDKEPGVRHQMSFRSSHKMNG</sequence>
<reference evidence="2" key="1">
    <citation type="journal article" date="2023" name="Front. Mar. Sci.">
        <title>A new Merluccius polli reference genome to investigate the effects of global change in West African waters.</title>
        <authorList>
            <person name="Mateo J.L."/>
            <person name="Blanco-Fernandez C."/>
            <person name="Garcia-Vazquez E."/>
            <person name="Machado-Schiaffino G."/>
        </authorList>
    </citation>
    <scope>NUCLEOTIDE SEQUENCE</scope>
    <source>
        <strain evidence="2">C29</strain>
        <tissue evidence="2">Fin</tissue>
    </source>
</reference>
<accession>A0AA47NLF1</accession>
<dbReference type="AlphaFoldDB" id="A0AA47NLF1"/>
<evidence type="ECO:0000313" key="3">
    <source>
        <dbReference type="Proteomes" id="UP001174136"/>
    </source>
</evidence>
<comment type="caution">
    <text evidence="2">The sequence shown here is derived from an EMBL/GenBank/DDBJ whole genome shotgun (WGS) entry which is preliminary data.</text>
</comment>
<organism evidence="2 3">
    <name type="scientific">Merluccius polli</name>
    <name type="common">Benguela hake</name>
    <name type="synonym">Merluccius cadenati</name>
    <dbReference type="NCBI Taxonomy" id="89951"/>
    <lineage>
        <taxon>Eukaryota</taxon>
        <taxon>Metazoa</taxon>
        <taxon>Chordata</taxon>
        <taxon>Craniata</taxon>
        <taxon>Vertebrata</taxon>
        <taxon>Euteleostomi</taxon>
        <taxon>Actinopterygii</taxon>
        <taxon>Neopterygii</taxon>
        <taxon>Teleostei</taxon>
        <taxon>Neoteleostei</taxon>
        <taxon>Acanthomorphata</taxon>
        <taxon>Zeiogadaria</taxon>
        <taxon>Gadariae</taxon>
        <taxon>Gadiformes</taxon>
        <taxon>Gadoidei</taxon>
        <taxon>Merlucciidae</taxon>
        <taxon>Merluccius</taxon>
    </lineage>
</organism>
<evidence type="ECO:0000256" key="1">
    <source>
        <dbReference type="SAM" id="MobiDB-lite"/>
    </source>
</evidence>
<dbReference type="EMBL" id="JAOPHQ010006598">
    <property type="protein sequence ID" value="KAK0130906.1"/>
    <property type="molecule type" value="Genomic_DNA"/>
</dbReference>
<protein>
    <submittedName>
        <fullName evidence="2">Uncharacterized protein</fullName>
    </submittedName>
</protein>
<keyword evidence="3" id="KW-1185">Reference proteome</keyword>
<feature type="region of interest" description="Disordered" evidence="1">
    <location>
        <begin position="1"/>
        <end position="49"/>
    </location>
</feature>
<dbReference type="Proteomes" id="UP001174136">
    <property type="component" value="Unassembled WGS sequence"/>
</dbReference>
<feature type="compositionally biased region" description="Low complexity" evidence="1">
    <location>
        <begin position="19"/>
        <end position="32"/>
    </location>
</feature>
<name>A0AA47NLF1_MERPO</name>
<gene>
    <name evidence="2" type="ORF">N1851_034414</name>
</gene>
<proteinExistence type="predicted"/>
<evidence type="ECO:0000313" key="2">
    <source>
        <dbReference type="EMBL" id="KAK0130906.1"/>
    </source>
</evidence>